<name>A0A6C0CBL1_9ZZZZ</name>
<evidence type="ECO:0000313" key="1">
    <source>
        <dbReference type="EMBL" id="QHT01065.1"/>
    </source>
</evidence>
<dbReference type="EMBL" id="MN739363">
    <property type="protein sequence ID" value="QHT01065.1"/>
    <property type="molecule type" value="Genomic_DNA"/>
</dbReference>
<sequence>MGNALQNSRRALLPENIDSLETKLKVESKMLHFKDKNNFSQSENVPTMGKNMPIVIGIVQNLLAINQMNDLKILEIMAGNCSASTMLEEKIRDNVKSWVRTDIGDYSRQSEQMDAVDAVAQYGDQSNLLLMICPPPGSIDTENFVGSCYGDYFACKKFIATKKGENKYIIFVGELGASDGSDGMYLYMLTHTRLKLLGRKMIQKGLDNFGGPLEKEVFLFLIN</sequence>
<proteinExistence type="predicted"/>
<evidence type="ECO:0008006" key="2">
    <source>
        <dbReference type="Google" id="ProtNLM"/>
    </source>
</evidence>
<organism evidence="1">
    <name type="scientific">viral metagenome</name>
    <dbReference type="NCBI Taxonomy" id="1070528"/>
    <lineage>
        <taxon>unclassified sequences</taxon>
        <taxon>metagenomes</taxon>
        <taxon>organismal metagenomes</taxon>
    </lineage>
</organism>
<reference evidence="1" key="1">
    <citation type="journal article" date="2020" name="Nature">
        <title>Giant virus diversity and host interactions through global metagenomics.</title>
        <authorList>
            <person name="Schulz F."/>
            <person name="Roux S."/>
            <person name="Paez-Espino D."/>
            <person name="Jungbluth S."/>
            <person name="Walsh D.A."/>
            <person name="Denef V.J."/>
            <person name="McMahon K.D."/>
            <person name="Konstantinidis K.T."/>
            <person name="Eloe-Fadrosh E.A."/>
            <person name="Kyrpides N.C."/>
            <person name="Woyke T."/>
        </authorList>
    </citation>
    <scope>NUCLEOTIDE SEQUENCE</scope>
    <source>
        <strain evidence="1">GVMAG-M-3300020192-26</strain>
    </source>
</reference>
<protein>
    <recommendedName>
        <fullName evidence="2">Methyltransferase</fullName>
    </recommendedName>
</protein>
<dbReference type="AlphaFoldDB" id="A0A6C0CBL1"/>
<accession>A0A6C0CBL1</accession>